<reference evidence="1" key="1">
    <citation type="submission" date="2018-02" db="EMBL/GenBank/DDBJ databases">
        <title>Rhizophora mucronata_Transcriptome.</title>
        <authorList>
            <person name="Meera S.P."/>
            <person name="Sreeshan A."/>
            <person name="Augustine A."/>
        </authorList>
    </citation>
    <scope>NUCLEOTIDE SEQUENCE</scope>
    <source>
        <tissue evidence="1">Leaf</tissue>
    </source>
</reference>
<evidence type="ECO:0000313" key="1">
    <source>
        <dbReference type="EMBL" id="MBX61096.1"/>
    </source>
</evidence>
<dbReference type="EMBL" id="GGEC01080612">
    <property type="protein sequence ID" value="MBX61096.1"/>
    <property type="molecule type" value="Transcribed_RNA"/>
</dbReference>
<name>A0A2P2Q280_RHIMU</name>
<protein>
    <submittedName>
        <fullName evidence="1">Uncharacterized protein</fullName>
    </submittedName>
</protein>
<accession>A0A2P2Q280</accession>
<sequence length="14" mass="1702">MEVFRCNYALKLSK</sequence>
<proteinExistence type="predicted"/>
<organism evidence="1">
    <name type="scientific">Rhizophora mucronata</name>
    <name type="common">Asiatic mangrove</name>
    <dbReference type="NCBI Taxonomy" id="61149"/>
    <lineage>
        <taxon>Eukaryota</taxon>
        <taxon>Viridiplantae</taxon>
        <taxon>Streptophyta</taxon>
        <taxon>Embryophyta</taxon>
        <taxon>Tracheophyta</taxon>
        <taxon>Spermatophyta</taxon>
        <taxon>Magnoliopsida</taxon>
        <taxon>eudicotyledons</taxon>
        <taxon>Gunneridae</taxon>
        <taxon>Pentapetalae</taxon>
        <taxon>rosids</taxon>
        <taxon>fabids</taxon>
        <taxon>Malpighiales</taxon>
        <taxon>Rhizophoraceae</taxon>
        <taxon>Rhizophora</taxon>
    </lineage>
</organism>